<dbReference type="Proteomes" id="UP000030161">
    <property type="component" value="Unassembled WGS sequence"/>
</dbReference>
<evidence type="ECO:0000313" key="3">
    <source>
        <dbReference type="Proteomes" id="UP000030161"/>
    </source>
</evidence>
<keyword evidence="1" id="KW-1133">Transmembrane helix</keyword>
<protein>
    <submittedName>
        <fullName evidence="2">Uncharacterized protein</fullName>
    </submittedName>
</protein>
<keyword evidence="1" id="KW-0472">Membrane</keyword>
<dbReference type="EMBL" id="AJIX01000042">
    <property type="protein sequence ID" value="KGR04329.1"/>
    <property type="molecule type" value="Genomic_DNA"/>
</dbReference>
<comment type="caution">
    <text evidence="2">The sequence shown here is derived from an EMBL/GenBank/DDBJ whole genome shotgun (WGS) entry which is preliminary data.</text>
</comment>
<accession>A0AB34PMZ5</accession>
<proteinExistence type="predicted"/>
<reference evidence="2 3" key="1">
    <citation type="submission" date="2013-12" db="EMBL/GenBank/DDBJ databases">
        <title>The Genome Sequence of Candida albicans P78048.</title>
        <authorList>
            <consortium name="The Broad Institute Genome Sequencing Platform"/>
            <consortium name="The Broad Institute Genome Sequencing Center for Infectious Disease"/>
            <person name="Cuomo C."/>
            <person name="Bennett R."/>
            <person name="Hirakawa M."/>
            <person name="Noverr M."/>
            <person name="Mitchell A."/>
            <person name="Young S.K."/>
            <person name="Zeng Q."/>
            <person name="Gargeya S."/>
            <person name="Fitzgerald M."/>
            <person name="Abouelleil A."/>
            <person name="Alvarado L."/>
            <person name="Berlin A.M."/>
            <person name="Chapman S.B."/>
            <person name="Dewar J."/>
            <person name="Goldberg J."/>
            <person name="Griggs A."/>
            <person name="Gujja S."/>
            <person name="Hansen M."/>
            <person name="Howarth C."/>
            <person name="Imamovic A."/>
            <person name="Larimer J."/>
            <person name="McCowan C."/>
            <person name="Murphy C."/>
            <person name="Pearson M."/>
            <person name="Priest M."/>
            <person name="Roberts A."/>
            <person name="Saif S."/>
            <person name="Shea T."/>
            <person name="Sykes S."/>
            <person name="Wortman J."/>
            <person name="Nusbaum C."/>
            <person name="Birren B."/>
        </authorList>
    </citation>
    <scope>NUCLEOTIDE SEQUENCE [LARGE SCALE GENOMIC DNA]</scope>
    <source>
        <strain evidence="2 3">P78048</strain>
    </source>
</reference>
<sequence length="112" mass="12771">MGGRDEQSHTGIISRNKLTLIFFSLGMQMVSAFLPPFLRLELRKFHSSHISFMHYFLVVESSHFLSKGAGTLLFGECLHGRNNIVKPYHLHSIHSIHCSVPNNRNQDVIVQL</sequence>
<keyword evidence="1" id="KW-0812">Transmembrane</keyword>
<dbReference type="AlphaFoldDB" id="A0AB34PMZ5"/>
<feature type="transmembrane region" description="Helical" evidence="1">
    <location>
        <begin position="20"/>
        <end position="38"/>
    </location>
</feature>
<organism evidence="2 3">
    <name type="scientific">Candida albicans P78048</name>
    <dbReference type="NCBI Taxonomy" id="1094989"/>
    <lineage>
        <taxon>Eukaryota</taxon>
        <taxon>Fungi</taxon>
        <taxon>Dikarya</taxon>
        <taxon>Ascomycota</taxon>
        <taxon>Saccharomycotina</taxon>
        <taxon>Pichiomycetes</taxon>
        <taxon>Debaryomycetaceae</taxon>
        <taxon>Candida/Lodderomyces clade</taxon>
        <taxon>Candida</taxon>
    </lineage>
</organism>
<gene>
    <name evidence="2" type="ORF">MG3_05455</name>
</gene>
<evidence type="ECO:0000313" key="2">
    <source>
        <dbReference type="EMBL" id="KGR04329.1"/>
    </source>
</evidence>
<name>A0AB34PMZ5_CANAX</name>
<evidence type="ECO:0000256" key="1">
    <source>
        <dbReference type="SAM" id="Phobius"/>
    </source>
</evidence>